<gene>
    <name evidence="1" type="ORF">QGM71_06270</name>
</gene>
<sequence length="334" mass="38078">MRVFDLHSDLFTDIAWRKSSGEKDIFDRYHYPNLKKGGVDSIICVFWVEPKFCEQAYDRFQTLFTYVMEDLKTSKHAIIHDPNQPYENPSHSSSIKIHLGLEGLTFMDDWPGETPESKIENAFNQLDQSNVMHSIFAWNEHNFLSTGTGADSYQEKGLTTSGKYALQQSIDHNWLLDVSHQDEATFWDIYNLSEHPFIASHSNAKAICDHERNLTDEQIKAIANRGGIIGLNAYGAFVDKDSPTVERFIDHAIHIADLVGYEHLAFGFDFVDYLASYNLGGSGFTEYTKGLENVSKVPDLLDRMSKRGFSTKELEAVSFTNASLFMKNHHTLRK</sequence>
<keyword evidence="1" id="KW-0378">Hydrolase</keyword>
<keyword evidence="1" id="KW-0645">Protease</keyword>
<dbReference type="GO" id="GO:0016805">
    <property type="term" value="F:dipeptidase activity"/>
    <property type="evidence" value="ECO:0007669"/>
    <property type="project" value="UniProtKB-KW"/>
</dbReference>
<dbReference type="PANTHER" id="PTHR10443">
    <property type="entry name" value="MICROSOMAL DIPEPTIDASE"/>
    <property type="match status" value="1"/>
</dbReference>
<protein>
    <submittedName>
        <fullName evidence="1">Membrane dipeptidase</fullName>
        <ecNumber evidence="1">3.4.13.-</ecNumber>
    </submittedName>
</protein>
<name>A0ABU6KCV9_9BACI</name>
<dbReference type="InterPro" id="IPR032466">
    <property type="entry name" value="Metal_Hydrolase"/>
</dbReference>
<dbReference type="PROSITE" id="PS51365">
    <property type="entry name" value="RENAL_DIPEPTIDASE_2"/>
    <property type="match status" value="1"/>
</dbReference>
<comment type="caution">
    <text evidence="1">The sequence shown here is derived from an EMBL/GenBank/DDBJ whole genome shotgun (WGS) entry which is preliminary data.</text>
</comment>
<dbReference type="EC" id="3.4.13.-" evidence="1"/>
<dbReference type="InterPro" id="IPR008257">
    <property type="entry name" value="Pept_M19"/>
</dbReference>
<reference evidence="1 2" key="1">
    <citation type="journal article" date="2024" name="Int. J. Syst. Evol. Microbiol.">
        <title>Virgibacillus tibetensis sp. nov., isolated from salt lake on the Tibetan Plateau of China.</title>
        <authorList>
            <person name="Phurbu D."/>
            <person name="Liu Z.-X."/>
            <person name="Wang R."/>
            <person name="Zheng Y.-Y."/>
            <person name="Liu H.-C."/>
            <person name="Zhou Y.-G."/>
            <person name="Yu Y.-J."/>
            <person name="Li A.-H."/>
        </authorList>
    </citation>
    <scope>NUCLEOTIDE SEQUENCE [LARGE SCALE GENOMIC DNA]</scope>
    <source>
        <strain evidence="1 2">C22-A2</strain>
    </source>
</reference>
<dbReference type="RefSeq" id="WP_327606669.1">
    <property type="nucleotide sequence ID" value="NZ_JARZFX010000002.1"/>
</dbReference>
<dbReference type="Gene3D" id="3.20.20.140">
    <property type="entry name" value="Metal-dependent hydrolases"/>
    <property type="match status" value="1"/>
</dbReference>
<proteinExistence type="predicted"/>
<dbReference type="Pfam" id="PF01244">
    <property type="entry name" value="Peptidase_M19"/>
    <property type="match status" value="1"/>
</dbReference>
<dbReference type="EMBL" id="JARZFX010000002">
    <property type="protein sequence ID" value="MEC5423104.1"/>
    <property type="molecule type" value="Genomic_DNA"/>
</dbReference>
<evidence type="ECO:0000313" key="1">
    <source>
        <dbReference type="EMBL" id="MEC5423104.1"/>
    </source>
</evidence>
<keyword evidence="1" id="KW-0224">Dipeptidase</keyword>
<keyword evidence="2" id="KW-1185">Reference proteome</keyword>
<dbReference type="SUPFAM" id="SSF51556">
    <property type="entry name" value="Metallo-dependent hydrolases"/>
    <property type="match status" value="1"/>
</dbReference>
<evidence type="ECO:0000313" key="2">
    <source>
        <dbReference type="Proteomes" id="UP001335737"/>
    </source>
</evidence>
<accession>A0ABU6KCV9</accession>
<dbReference type="PANTHER" id="PTHR10443:SF12">
    <property type="entry name" value="DIPEPTIDASE"/>
    <property type="match status" value="1"/>
</dbReference>
<organism evidence="1 2">
    <name type="scientific">Virgibacillus tibetensis</name>
    <dbReference type="NCBI Taxonomy" id="3042313"/>
    <lineage>
        <taxon>Bacteria</taxon>
        <taxon>Bacillati</taxon>
        <taxon>Bacillota</taxon>
        <taxon>Bacilli</taxon>
        <taxon>Bacillales</taxon>
        <taxon>Bacillaceae</taxon>
        <taxon>Virgibacillus</taxon>
    </lineage>
</organism>
<dbReference type="Proteomes" id="UP001335737">
    <property type="component" value="Unassembled WGS sequence"/>
</dbReference>